<dbReference type="RefSeq" id="WP_162668844.1">
    <property type="nucleotide sequence ID" value="NZ_LR593886.1"/>
</dbReference>
<protein>
    <recommendedName>
        <fullName evidence="5">Lipoprotein</fullName>
    </recommendedName>
</protein>
<sequence length="76" mass="7772">MKRFVLCAPLALLTGCTNAPIAGFLDNCFPSRAKSDSPPSVAPDPRPGGSSAPPAPGPKPDKPFPDPDFGTLPKGN</sequence>
<proteinExistence type="predicted"/>
<feature type="signal peptide" evidence="2">
    <location>
        <begin position="1"/>
        <end position="19"/>
    </location>
</feature>
<feature type="region of interest" description="Disordered" evidence="1">
    <location>
        <begin position="32"/>
        <end position="76"/>
    </location>
</feature>
<dbReference type="EMBL" id="LR593886">
    <property type="protein sequence ID" value="VTR94278.1"/>
    <property type="molecule type" value="Genomic_DNA"/>
</dbReference>
<evidence type="ECO:0000256" key="2">
    <source>
        <dbReference type="SAM" id="SignalP"/>
    </source>
</evidence>
<feature type="chain" id="PRO_5026902639" description="Lipoprotein" evidence="2">
    <location>
        <begin position="20"/>
        <end position="76"/>
    </location>
</feature>
<keyword evidence="4" id="KW-1185">Reference proteome</keyword>
<accession>A0A6P2CYR5</accession>
<dbReference type="KEGG" id="gms:SOIL9_34360"/>
<evidence type="ECO:0000313" key="4">
    <source>
        <dbReference type="Proteomes" id="UP000464178"/>
    </source>
</evidence>
<keyword evidence="2" id="KW-0732">Signal</keyword>
<evidence type="ECO:0000313" key="3">
    <source>
        <dbReference type="EMBL" id="VTR94278.1"/>
    </source>
</evidence>
<dbReference type="PROSITE" id="PS51257">
    <property type="entry name" value="PROKAR_LIPOPROTEIN"/>
    <property type="match status" value="1"/>
</dbReference>
<dbReference type="AlphaFoldDB" id="A0A6P2CYR5"/>
<organism evidence="3 4">
    <name type="scientific">Gemmata massiliana</name>
    <dbReference type="NCBI Taxonomy" id="1210884"/>
    <lineage>
        <taxon>Bacteria</taxon>
        <taxon>Pseudomonadati</taxon>
        <taxon>Planctomycetota</taxon>
        <taxon>Planctomycetia</taxon>
        <taxon>Gemmatales</taxon>
        <taxon>Gemmataceae</taxon>
        <taxon>Gemmata</taxon>
    </lineage>
</organism>
<gene>
    <name evidence="3" type="ORF">SOIL9_34360</name>
</gene>
<name>A0A6P2CYR5_9BACT</name>
<evidence type="ECO:0008006" key="5">
    <source>
        <dbReference type="Google" id="ProtNLM"/>
    </source>
</evidence>
<dbReference type="Proteomes" id="UP000464178">
    <property type="component" value="Chromosome"/>
</dbReference>
<evidence type="ECO:0000256" key="1">
    <source>
        <dbReference type="SAM" id="MobiDB-lite"/>
    </source>
</evidence>
<reference evidence="3 4" key="1">
    <citation type="submission" date="2019-05" db="EMBL/GenBank/DDBJ databases">
        <authorList>
            <consortium name="Science for Life Laboratories"/>
        </authorList>
    </citation>
    <scope>NUCLEOTIDE SEQUENCE [LARGE SCALE GENOMIC DNA]</scope>
    <source>
        <strain evidence="3">Soil9</strain>
    </source>
</reference>